<sequence length="106" mass="11875">MIKSLLLIPSIVLSQTMDSEYCNWLNSNINTDGEYSLGWADCEQTCIVMARDAGCDIANYGGGDCWCQFGSDQGEDHNDWYHSCFLDEHCDNNGYDCETMECGDDS</sequence>
<dbReference type="AlphaFoldDB" id="A0A381UH24"/>
<accession>A0A381UH24</accession>
<protein>
    <submittedName>
        <fullName evidence="1">Uncharacterized protein</fullName>
    </submittedName>
</protein>
<dbReference type="EMBL" id="UINC01006429">
    <property type="protein sequence ID" value="SVA27475.1"/>
    <property type="molecule type" value="Genomic_DNA"/>
</dbReference>
<reference evidence="1" key="1">
    <citation type="submission" date="2018-05" db="EMBL/GenBank/DDBJ databases">
        <authorList>
            <person name="Lanie J.A."/>
            <person name="Ng W.-L."/>
            <person name="Kazmierczak K.M."/>
            <person name="Andrzejewski T.M."/>
            <person name="Davidsen T.M."/>
            <person name="Wayne K.J."/>
            <person name="Tettelin H."/>
            <person name="Glass J.I."/>
            <person name="Rusch D."/>
            <person name="Podicherti R."/>
            <person name="Tsui H.-C.T."/>
            <person name="Winkler M.E."/>
        </authorList>
    </citation>
    <scope>NUCLEOTIDE SEQUENCE</scope>
</reference>
<feature type="non-terminal residue" evidence="1">
    <location>
        <position position="106"/>
    </location>
</feature>
<evidence type="ECO:0000313" key="1">
    <source>
        <dbReference type="EMBL" id="SVA27475.1"/>
    </source>
</evidence>
<organism evidence="1">
    <name type="scientific">marine metagenome</name>
    <dbReference type="NCBI Taxonomy" id="408172"/>
    <lineage>
        <taxon>unclassified sequences</taxon>
        <taxon>metagenomes</taxon>
        <taxon>ecological metagenomes</taxon>
    </lineage>
</organism>
<name>A0A381UH24_9ZZZZ</name>
<gene>
    <name evidence="1" type="ORF">METZ01_LOCUS80329</name>
</gene>
<proteinExistence type="predicted"/>